<reference evidence="1" key="1">
    <citation type="submission" date="2016-10" db="EMBL/GenBank/DDBJ databases">
        <authorList>
            <person name="de Groot N.N."/>
        </authorList>
    </citation>
    <scope>NUCLEOTIDE SEQUENCE</scope>
</reference>
<proteinExistence type="predicted"/>
<sequence>MCNYNLQSQETKEFLHLFMTKAAQKVGGINFLLGLIETIKTTKPHPLLSKHTQIESQKVTLQWNKVIFKDKFDLLESIIVLHKSSQSDHLNILDIESPKKRKKVFNMVKTLAPIEFIVKPKNDADGEGFSFLVFETIKEDYVKLNPIFVAFFFCSVEFTKKALKQHT</sequence>
<name>A0A1W1D405_9ZZZZ</name>
<protein>
    <submittedName>
        <fullName evidence="1">Uncharacterized protein</fullName>
    </submittedName>
</protein>
<evidence type="ECO:0000313" key="1">
    <source>
        <dbReference type="EMBL" id="SFV75167.1"/>
    </source>
</evidence>
<organism evidence="1">
    <name type="scientific">hydrothermal vent metagenome</name>
    <dbReference type="NCBI Taxonomy" id="652676"/>
    <lineage>
        <taxon>unclassified sequences</taxon>
        <taxon>metagenomes</taxon>
        <taxon>ecological metagenomes</taxon>
    </lineage>
</organism>
<dbReference type="AlphaFoldDB" id="A0A1W1D405"/>
<gene>
    <name evidence="1" type="ORF">MNB_SM-3-1256</name>
</gene>
<dbReference type="EMBL" id="FPHP01000018">
    <property type="protein sequence ID" value="SFV75167.1"/>
    <property type="molecule type" value="Genomic_DNA"/>
</dbReference>
<accession>A0A1W1D405</accession>